<comment type="caution">
    <text evidence="1">The sequence shown here is derived from an EMBL/GenBank/DDBJ whole genome shotgun (WGS) entry which is preliminary data.</text>
</comment>
<name>A0A5N6L6L3_9ASTR</name>
<dbReference type="AlphaFoldDB" id="A0A5N6L6L3"/>
<sequence>MSNDLRSWFVTFPNGIIPLVENWGLTQRSSVQAGTLLFCPYSLTQRSSVQAGTLLFCPYSLTQRSSVQAGTLRISCDS</sequence>
<accession>A0A5N6L6L3</accession>
<evidence type="ECO:0000313" key="1">
    <source>
        <dbReference type="EMBL" id="KAC9132071.1"/>
    </source>
</evidence>
<proteinExistence type="predicted"/>
<gene>
    <name evidence="1" type="ORF">E3N88_46326</name>
</gene>
<organism evidence="1 2">
    <name type="scientific">Mikania micrantha</name>
    <name type="common">bitter vine</name>
    <dbReference type="NCBI Taxonomy" id="192012"/>
    <lineage>
        <taxon>Eukaryota</taxon>
        <taxon>Viridiplantae</taxon>
        <taxon>Streptophyta</taxon>
        <taxon>Embryophyta</taxon>
        <taxon>Tracheophyta</taxon>
        <taxon>Spermatophyta</taxon>
        <taxon>Magnoliopsida</taxon>
        <taxon>eudicotyledons</taxon>
        <taxon>Gunneridae</taxon>
        <taxon>Pentapetalae</taxon>
        <taxon>asterids</taxon>
        <taxon>campanulids</taxon>
        <taxon>Asterales</taxon>
        <taxon>Asteraceae</taxon>
        <taxon>Asteroideae</taxon>
        <taxon>Heliantheae alliance</taxon>
        <taxon>Eupatorieae</taxon>
        <taxon>Mikania</taxon>
    </lineage>
</organism>
<dbReference type="Proteomes" id="UP000326396">
    <property type="component" value="Unassembled WGS sequence"/>
</dbReference>
<keyword evidence="2" id="KW-1185">Reference proteome</keyword>
<evidence type="ECO:0000313" key="2">
    <source>
        <dbReference type="Proteomes" id="UP000326396"/>
    </source>
</evidence>
<reference evidence="1 2" key="1">
    <citation type="submission" date="2019-05" db="EMBL/GenBank/DDBJ databases">
        <title>Mikania micrantha, genome provides insights into the molecular mechanism of rapid growth.</title>
        <authorList>
            <person name="Liu B."/>
        </authorList>
    </citation>
    <scope>NUCLEOTIDE SEQUENCE [LARGE SCALE GENOMIC DNA]</scope>
    <source>
        <strain evidence="1">NLD-2019</strain>
        <tissue evidence="1">Leaf</tissue>
    </source>
</reference>
<protein>
    <submittedName>
        <fullName evidence="1">Uncharacterized protein</fullName>
    </submittedName>
</protein>
<dbReference type="EMBL" id="SZYD01002794">
    <property type="protein sequence ID" value="KAC9132071.1"/>
    <property type="molecule type" value="Genomic_DNA"/>
</dbReference>